<evidence type="ECO:0000259" key="1">
    <source>
        <dbReference type="Pfam" id="PF22751"/>
    </source>
</evidence>
<dbReference type="InterPro" id="IPR054495">
    <property type="entry name" value="DUF488-N3a"/>
</dbReference>
<sequence>MTVLTRGQIKPGVIGIDTTVKSAIGLWRSFAPTWSMVMGWKRGELTWEQYVSQYGTILARVPDVVWNTLAAQPEARLLCYCRDGLPCHTHLIIFSGICSRIRIAMRDEWLHIC</sequence>
<dbReference type="AlphaFoldDB" id="A0AA86MZ93"/>
<keyword evidence="3" id="KW-1185">Reference proteome</keyword>
<accession>A0AA86MZ93</accession>
<evidence type="ECO:0000313" key="3">
    <source>
        <dbReference type="Proteomes" id="UP001179121"/>
    </source>
</evidence>
<evidence type="ECO:0000313" key="2">
    <source>
        <dbReference type="EMBL" id="CAI4031685.1"/>
    </source>
</evidence>
<dbReference type="Pfam" id="PF22751">
    <property type="entry name" value="DUF488-N3a"/>
    <property type="match status" value="1"/>
</dbReference>
<dbReference type="EMBL" id="OX365700">
    <property type="protein sequence ID" value="CAI4031685.1"/>
    <property type="molecule type" value="Genomic_DNA"/>
</dbReference>
<protein>
    <recommendedName>
        <fullName evidence="1">DUF488 domain-containing protein</fullName>
    </recommendedName>
</protein>
<reference evidence="2" key="1">
    <citation type="submission" date="2022-10" db="EMBL/GenBank/DDBJ databases">
        <authorList>
            <person name="Koch H."/>
        </authorList>
    </citation>
    <scope>NUCLEOTIDE SEQUENCE</scope>
    <source>
        <strain evidence="2">DNF</strain>
    </source>
</reference>
<organism evidence="2 3">
    <name type="scientific">Nitrospira tepida</name>
    <dbReference type="NCBI Taxonomy" id="2973512"/>
    <lineage>
        <taxon>Bacteria</taxon>
        <taxon>Pseudomonadati</taxon>
        <taxon>Nitrospirota</taxon>
        <taxon>Nitrospiria</taxon>
        <taxon>Nitrospirales</taxon>
        <taxon>Nitrospiraceae</taxon>
        <taxon>Nitrospira</taxon>
    </lineage>
</organism>
<dbReference type="Proteomes" id="UP001179121">
    <property type="component" value="Chromosome"/>
</dbReference>
<proteinExistence type="predicted"/>
<name>A0AA86MZ93_9BACT</name>
<dbReference type="KEGG" id="nti:DNFV4_02104"/>
<dbReference type="RefSeq" id="WP_213041778.1">
    <property type="nucleotide sequence ID" value="NZ_OX365700.1"/>
</dbReference>
<feature type="domain" description="DUF488" evidence="1">
    <location>
        <begin position="27"/>
        <end position="92"/>
    </location>
</feature>
<gene>
    <name evidence="2" type="ORF">DNFV4_02104</name>
</gene>